<evidence type="ECO:0000313" key="3">
    <source>
        <dbReference type="Proteomes" id="UP000290289"/>
    </source>
</evidence>
<name>A0A498KFS6_MALDO</name>
<accession>A0A498KFS6</accession>
<comment type="caution">
    <text evidence="2">The sequence shown here is derived from an EMBL/GenBank/DDBJ whole genome shotgun (WGS) entry which is preliminary data.</text>
</comment>
<evidence type="ECO:0000313" key="2">
    <source>
        <dbReference type="EMBL" id="RXI04615.1"/>
    </source>
</evidence>
<sequence>MGRDRTEREQRCLRMETRGRRMRLRGYNFVFHGCGTGHSRGEAERKFTQNSSHGTASSTCFRRTKRRTGRDGTARHRTGRNGTSRSVPRLVRLKTVERVVPWDEI</sequence>
<gene>
    <name evidence="2" type="ORF">DVH24_038889</name>
</gene>
<feature type="compositionally biased region" description="Polar residues" evidence="1">
    <location>
        <begin position="48"/>
        <end position="61"/>
    </location>
</feature>
<reference evidence="2 3" key="1">
    <citation type="submission" date="2018-10" db="EMBL/GenBank/DDBJ databases">
        <title>A high-quality apple genome assembly.</title>
        <authorList>
            <person name="Hu J."/>
        </authorList>
    </citation>
    <scope>NUCLEOTIDE SEQUENCE [LARGE SCALE GENOMIC DNA]</scope>
    <source>
        <strain evidence="3">cv. HFTH1</strain>
        <tissue evidence="2">Young leaf</tissue>
    </source>
</reference>
<keyword evidence="3" id="KW-1185">Reference proteome</keyword>
<evidence type="ECO:0000256" key="1">
    <source>
        <dbReference type="SAM" id="MobiDB-lite"/>
    </source>
</evidence>
<feature type="region of interest" description="Disordered" evidence="1">
    <location>
        <begin position="43"/>
        <end position="89"/>
    </location>
</feature>
<dbReference type="EMBL" id="RDQH01000329">
    <property type="protein sequence ID" value="RXI04615.1"/>
    <property type="molecule type" value="Genomic_DNA"/>
</dbReference>
<proteinExistence type="predicted"/>
<organism evidence="2 3">
    <name type="scientific">Malus domestica</name>
    <name type="common">Apple</name>
    <name type="synonym">Pyrus malus</name>
    <dbReference type="NCBI Taxonomy" id="3750"/>
    <lineage>
        <taxon>Eukaryota</taxon>
        <taxon>Viridiplantae</taxon>
        <taxon>Streptophyta</taxon>
        <taxon>Embryophyta</taxon>
        <taxon>Tracheophyta</taxon>
        <taxon>Spermatophyta</taxon>
        <taxon>Magnoliopsida</taxon>
        <taxon>eudicotyledons</taxon>
        <taxon>Gunneridae</taxon>
        <taxon>Pentapetalae</taxon>
        <taxon>rosids</taxon>
        <taxon>fabids</taxon>
        <taxon>Rosales</taxon>
        <taxon>Rosaceae</taxon>
        <taxon>Amygdaloideae</taxon>
        <taxon>Maleae</taxon>
        <taxon>Malus</taxon>
    </lineage>
</organism>
<dbReference type="Proteomes" id="UP000290289">
    <property type="component" value="Chromosome 3"/>
</dbReference>
<protein>
    <submittedName>
        <fullName evidence="2">Uncharacterized protein</fullName>
    </submittedName>
</protein>
<dbReference type="AlphaFoldDB" id="A0A498KFS6"/>